<dbReference type="EMBL" id="CP144749">
    <property type="protein sequence ID" value="WVZ76100.1"/>
    <property type="molecule type" value="Genomic_DNA"/>
</dbReference>
<sequence length="133" mass="13903">MASLSPKREQQSAALLAPHLSAPSLFSSVDPTAASSFHFPNEQQKNTFLASPWRSLSPPVKGVAAPTSLAARPRYGPLLPSRQAAPPPPGRAVAPPWVSLPPTSRPPSSSSNSVARLPGAQSLLVFPRQLPSA</sequence>
<feature type="region of interest" description="Disordered" evidence="1">
    <location>
        <begin position="72"/>
        <end position="118"/>
    </location>
</feature>
<dbReference type="AlphaFoldDB" id="A0AAQ3TQN7"/>
<proteinExistence type="predicted"/>
<feature type="compositionally biased region" description="Low complexity" evidence="1">
    <location>
        <begin position="91"/>
        <end position="113"/>
    </location>
</feature>
<reference evidence="2 3" key="1">
    <citation type="submission" date="2024-02" db="EMBL/GenBank/DDBJ databases">
        <title>High-quality chromosome-scale genome assembly of Pensacola bahiagrass (Paspalum notatum Flugge var. saurae).</title>
        <authorList>
            <person name="Vega J.M."/>
            <person name="Podio M."/>
            <person name="Orjuela J."/>
            <person name="Siena L.A."/>
            <person name="Pessino S.C."/>
            <person name="Combes M.C."/>
            <person name="Mariac C."/>
            <person name="Albertini E."/>
            <person name="Pupilli F."/>
            <person name="Ortiz J.P.A."/>
            <person name="Leblanc O."/>
        </authorList>
    </citation>
    <scope>NUCLEOTIDE SEQUENCE [LARGE SCALE GENOMIC DNA]</scope>
    <source>
        <strain evidence="2">R1</strain>
        <tissue evidence="2">Leaf</tissue>
    </source>
</reference>
<gene>
    <name evidence="2" type="ORF">U9M48_024102</name>
</gene>
<dbReference type="Proteomes" id="UP001341281">
    <property type="component" value="Chromosome 05"/>
</dbReference>
<evidence type="ECO:0000256" key="1">
    <source>
        <dbReference type="SAM" id="MobiDB-lite"/>
    </source>
</evidence>
<evidence type="ECO:0000313" key="3">
    <source>
        <dbReference type="Proteomes" id="UP001341281"/>
    </source>
</evidence>
<keyword evidence="3" id="KW-1185">Reference proteome</keyword>
<organism evidence="2 3">
    <name type="scientific">Paspalum notatum var. saurae</name>
    <dbReference type="NCBI Taxonomy" id="547442"/>
    <lineage>
        <taxon>Eukaryota</taxon>
        <taxon>Viridiplantae</taxon>
        <taxon>Streptophyta</taxon>
        <taxon>Embryophyta</taxon>
        <taxon>Tracheophyta</taxon>
        <taxon>Spermatophyta</taxon>
        <taxon>Magnoliopsida</taxon>
        <taxon>Liliopsida</taxon>
        <taxon>Poales</taxon>
        <taxon>Poaceae</taxon>
        <taxon>PACMAD clade</taxon>
        <taxon>Panicoideae</taxon>
        <taxon>Andropogonodae</taxon>
        <taxon>Paspaleae</taxon>
        <taxon>Paspalinae</taxon>
        <taxon>Paspalum</taxon>
    </lineage>
</organism>
<name>A0AAQ3TQN7_PASNO</name>
<evidence type="ECO:0000313" key="2">
    <source>
        <dbReference type="EMBL" id="WVZ76100.1"/>
    </source>
</evidence>
<protein>
    <submittedName>
        <fullName evidence="2">Uncharacterized protein</fullName>
    </submittedName>
</protein>
<accession>A0AAQ3TQN7</accession>